<protein>
    <submittedName>
        <fullName evidence="1">Uncharacterized protein</fullName>
    </submittedName>
</protein>
<name>A0A0E9TRR5_ANGAN</name>
<reference evidence="1" key="2">
    <citation type="journal article" date="2015" name="Fish Shellfish Immunol.">
        <title>Early steps in the European eel (Anguilla anguilla)-Vibrio vulnificus interaction in the gills: Role of the RtxA13 toxin.</title>
        <authorList>
            <person name="Callol A."/>
            <person name="Pajuelo D."/>
            <person name="Ebbesson L."/>
            <person name="Teles M."/>
            <person name="MacKenzie S."/>
            <person name="Amaro C."/>
        </authorList>
    </citation>
    <scope>NUCLEOTIDE SEQUENCE</scope>
</reference>
<evidence type="ECO:0000313" key="1">
    <source>
        <dbReference type="EMBL" id="JAH55590.1"/>
    </source>
</evidence>
<sequence>MFSSEHSVHTFCDLTPSRG</sequence>
<proteinExistence type="predicted"/>
<accession>A0A0E9TRR5</accession>
<organism evidence="1">
    <name type="scientific">Anguilla anguilla</name>
    <name type="common">European freshwater eel</name>
    <name type="synonym">Muraena anguilla</name>
    <dbReference type="NCBI Taxonomy" id="7936"/>
    <lineage>
        <taxon>Eukaryota</taxon>
        <taxon>Metazoa</taxon>
        <taxon>Chordata</taxon>
        <taxon>Craniata</taxon>
        <taxon>Vertebrata</taxon>
        <taxon>Euteleostomi</taxon>
        <taxon>Actinopterygii</taxon>
        <taxon>Neopterygii</taxon>
        <taxon>Teleostei</taxon>
        <taxon>Anguilliformes</taxon>
        <taxon>Anguillidae</taxon>
        <taxon>Anguilla</taxon>
    </lineage>
</organism>
<reference evidence="1" key="1">
    <citation type="submission" date="2014-11" db="EMBL/GenBank/DDBJ databases">
        <authorList>
            <person name="Amaro Gonzalez C."/>
        </authorList>
    </citation>
    <scope>NUCLEOTIDE SEQUENCE</scope>
</reference>
<dbReference type="AlphaFoldDB" id="A0A0E9TRR5"/>
<dbReference type="EMBL" id="GBXM01052987">
    <property type="protein sequence ID" value="JAH55590.1"/>
    <property type="molecule type" value="Transcribed_RNA"/>
</dbReference>